<feature type="transmembrane region" description="Helical" evidence="1">
    <location>
        <begin position="306"/>
        <end position="326"/>
    </location>
</feature>
<feature type="transmembrane region" description="Helical" evidence="1">
    <location>
        <begin position="237"/>
        <end position="261"/>
    </location>
</feature>
<keyword evidence="1" id="KW-0812">Transmembrane</keyword>
<feature type="transmembrane region" description="Helical" evidence="1">
    <location>
        <begin position="20"/>
        <end position="37"/>
    </location>
</feature>
<dbReference type="Pfam" id="PF00990">
    <property type="entry name" value="GGDEF"/>
    <property type="match status" value="1"/>
</dbReference>
<feature type="transmembrane region" description="Helical" evidence="1">
    <location>
        <begin position="273"/>
        <end position="294"/>
    </location>
</feature>
<dbReference type="PROSITE" id="PS50887">
    <property type="entry name" value="GGDEF"/>
    <property type="match status" value="1"/>
</dbReference>
<feature type="transmembrane region" description="Helical" evidence="1">
    <location>
        <begin position="173"/>
        <end position="193"/>
    </location>
</feature>
<evidence type="ECO:0000259" key="3">
    <source>
        <dbReference type="PROSITE" id="PS50887"/>
    </source>
</evidence>
<reference evidence="4 5" key="1">
    <citation type="submission" date="2018-11" db="EMBL/GenBank/DDBJ databases">
        <title>Sequencing the genomes of 1000 actinobacteria strains.</title>
        <authorList>
            <person name="Klenk H.-P."/>
        </authorList>
    </citation>
    <scope>NUCLEOTIDE SEQUENCE [LARGE SCALE GENOMIC DNA]</scope>
    <source>
        <strain evidence="4 5">DSM 43634</strain>
    </source>
</reference>
<keyword evidence="1" id="KW-1133">Transmembrane helix</keyword>
<dbReference type="AlphaFoldDB" id="A0A3N1GUF6"/>
<dbReference type="PANTHER" id="PTHR44757:SF2">
    <property type="entry name" value="BIOFILM ARCHITECTURE MAINTENANCE PROTEIN MBAA"/>
    <property type="match status" value="1"/>
</dbReference>
<dbReference type="InterPro" id="IPR043128">
    <property type="entry name" value="Rev_trsase/Diguanyl_cyclase"/>
</dbReference>
<organism evidence="4 5">
    <name type="scientific">Couchioplanes caeruleus</name>
    <dbReference type="NCBI Taxonomy" id="56438"/>
    <lineage>
        <taxon>Bacteria</taxon>
        <taxon>Bacillati</taxon>
        <taxon>Actinomycetota</taxon>
        <taxon>Actinomycetes</taxon>
        <taxon>Micromonosporales</taxon>
        <taxon>Micromonosporaceae</taxon>
        <taxon>Couchioplanes</taxon>
    </lineage>
</organism>
<gene>
    <name evidence="4" type="ORF">EDD30_6899</name>
</gene>
<dbReference type="RefSeq" id="WP_143162805.1">
    <property type="nucleotide sequence ID" value="NZ_RJKL01000001.1"/>
</dbReference>
<feature type="transmembrane region" description="Helical" evidence="1">
    <location>
        <begin position="101"/>
        <end position="126"/>
    </location>
</feature>
<dbReference type="InterPro" id="IPR000160">
    <property type="entry name" value="GGDEF_dom"/>
</dbReference>
<feature type="transmembrane region" description="Helical" evidence="1">
    <location>
        <begin position="205"/>
        <end position="225"/>
    </location>
</feature>
<accession>A0A3N1GUF6</accession>
<evidence type="ECO:0000256" key="1">
    <source>
        <dbReference type="SAM" id="Phobius"/>
    </source>
</evidence>
<feature type="transmembrane region" description="Helical" evidence="1">
    <location>
        <begin position="75"/>
        <end position="95"/>
    </location>
</feature>
<dbReference type="EMBL" id="RJKL01000001">
    <property type="protein sequence ID" value="ROP33857.1"/>
    <property type="molecule type" value="Genomic_DNA"/>
</dbReference>
<dbReference type="PANTHER" id="PTHR44757">
    <property type="entry name" value="DIGUANYLATE CYCLASE DGCP"/>
    <property type="match status" value="1"/>
</dbReference>
<comment type="caution">
    <text evidence="4">The sequence shown here is derived from an EMBL/GenBank/DDBJ whole genome shotgun (WGS) entry which is preliminary data.</text>
</comment>
<feature type="transmembrane region" description="Helical" evidence="1">
    <location>
        <begin position="43"/>
        <end position="63"/>
    </location>
</feature>
<dbReference type="Gene3D" id="3.30.70.270">
    <property type="match status" value="1"/>
</dbReference>
<dbReference type="Pfam" id="PF00563">
    <property type="entry name" value="EAL"/>
    <property type="match status" value="1"/>
</dbReference>
<feature type="transmembrane region" description="Helical" evidence="1">
    <location>
        <begin position="138"/>
        <end position="161"/>
    </location>
</feature>
<dbReference type="SUPFAM" id="SSF55073">
    <property type="entry name" value="Nucleotide cyclase"/>
    <property type="match status" value="1"/>
</dbReference>
<dbReference type="SMART" id="SM00052">
    <property type="entry name" value="EAL"/>
    <property type="match status" value="1"/>
</dbReference>
<dbReference type="InterPro" id="IPR052155">
    <property type="entry name" value="Biofilm_reg_signaling"/>
</dbReference>
<dbReference type="CDD" id="cd01948">
    <property type="entry name" value="EAL"/>
    <property type="match status" value="1"/>
</dbReference>
<dbReference type="SMART" id="SM00267">
    <property type="entry name" value="GGDEF"/>
    <property type="match status" value="1"/>
</dbReference>
<dbReference type="Gene3D" id="3.20.20.450">
    <property type="entry name" value="EAL domain"/>
    <property type="match status" value="1"/>
</dbReference>
<dbReference type="PROSITE" id="PS50883">
    <property type="entry name" value="EAL"/>
    <property type="match status" value="1"/>
</dbReference>
<sequence length="807" mass="86757">MEWSVARPSVGGAWRPGGTAAWAAYFLLGMVAVVAFVCCPRLVGVVVFALIMGSGVVAAIAGVRRHRPARTAGWWLMIAALAVSMLANTMFAVGYEVYGQAVFGSVVDAVYFVMYGLLIAGLAVVVPRRSWAWTAAELVDAGVVTAGVAAIWWTVVVQPYLHQPGASSGMVGIWMAYAVCDLLILTGLARLIFTTGSRRPASALLTASIFALLTGDVVYFARVGLDGYISVSNLDNVLWLTWAVVFGTASLHPSVAGLGRVRRATRGVRPGRLLAFAGIAFLCPLAVVTGVRFVHRYAASTAWYDTLVPTLLGAIISTLLVVRLGMLARVAQRRAALLDRQAIELTKALRDQETLQRQLTHRALHDPLTGLPNRALLLERLERALARRRETGSPALLLVGLDGFADLNDTLGHEAGDRVLIELSTRLLGLLTESDSLARVGADEFALVLEDPAGTDPALRAAQIMAAGRVPYLQNDREVVVTASIGYRVMDAPLTAAEALRDAGAALRTAKADGRNRIAAFDVELRSSRLDTARLVDDLRRALTDAEFRVHYQPVVDSRTGEVRSLEALLRWTRPDGTSVPPDEFIPAAEDSGLIIPIGAWVLRHATEQATEWHQRFGLSLSVNVSGHQLSDPQFAETIFEALSASGLPPTALILEITETALVAVTGSTATDVHSCLQRLRDHGIRIAIDDFGTGYASLSYLRHLPVDILKIDRSFVRSDGGNAPGPQDHAFIRAILHLSETLRLSTIAEGVETPQQAALLQHMNCHLAQGFLFHRPMTQEAVEHLLAATTSGPEGSAPHGTHLTAA</sequence>
<evidence type="ECO:0000313" key="4">
    <source>
        <dbReference type="EMBL" id="ROP33857.1"/>
    </source>
</evidence>
<evidence type="ECO:0000313" key="5">
    <source>
        <dbReference type="Proteomes" id="UP000271683"/>
    </source>
</evidence>
<feature type="domain" description="GGDEF" evidence="3">
    <location>
        <begin position="392"/>
        <end position="523"/>
    </location>
</feature>
<name>A0A3N1GUF6_9ACTN</name>
<keyword evidence="1" id="KW-0472">Membrane</keyword>
<dbReference type="InterPro" id="IPR029787">
    <property type="entry name" value="Nucleotide_cyclase"/>
</dbReference>
<dbReference type="SUPFAM" id="SSF141868">
    <property type="entry name" value="EAL domain-like"/>
    <property type="match status" value="1"/>
</dbReference>
<dbReference type="NCBIfam" id="TIGR00254">
    <property type="entry name" value="GGDEF"/>
    <property type="match status" value="1"/>
</dbReference>
<evidence type="ECO:0000259" key="2">
    <source>
        <dbReference type="PROSITE" id="PS50883"/>
    </source>
</evidence>
<protein>
    <submittedName>
        <fullName evidence="4">Diguanylate cyclase (GGDEF)-like protein</fullName>
    </submittedName>
</protein>
<dbReference type="CDD" id="cd01949">
    <property type="entry name" value="GGDEF"/>
    <property type="match status" value="1"/>
</dbReference>
<dbReference type="OrthoDB" id="5240682at2"/>
<feature type="domain" description="EAL" evidence="2">
    <location>
        <begin position="532"/>
        <end position="791"/>
    </location>
</feature>
<dbReference type="InterPro" id="IPR001633">
    <property type="entry name" value="EAL_dom"/>
</dbReference>
<dbReference type="InterPro" id="IPR035919">
    <property type="entry name" value="EAL_sf"/>
</dbReference>
<dbReference type="Proteomes" id="UP000271683">
    <property type="component" value="Unassembled WGS sequence"/>
</dbReference>
<proteinExistence type="predicted"/>